<name>A0A830GPJ9_9EURY</name>
<feature type="compositionally biased region" description="Gly residues" evidence="1">
    <location>
        <begin position="25"/>
        <end position="35"/>
    </location>
</feature>
<reference evidence="2" key="1">
    <citation type="journal article" date="2014" name="Int. J. Syst. Evol. Microbiol.">
        <title>Complete genome sequence of Corynebacterium casei LMG S-19264T (=DSM 44701T), isolated from a smear-ripened cheese.</title>
        <authorList>
            <consortium name="US DOE Joint Genome Institute (JGI-PGF)"/>
            <person name="Walter F."/>
            <person name="Albersmeier A."/>
            <person name="Kalinowski J."/>
            <person name="Ruckert C."/>
        </authorList>
    </citation>
    <scope>NUCLEOTIDE SEQUENCE</scope>
    <source>
        <strain evidence="2">JCM 17820</strain>
    </source>
</reference>
<sequence length="96" mass="10036">MYGSESPSLLQTGGLNLLSRSSGCDGSGKPRGGTDGSVPRRVVRPIRDEDHDAIPVALDEPAVGVDPDSRGAFYDLLYDLNGERLTLSASNTTSAS</sequence>
<protein>
    <submittedName>
        <fullName evidence="2">Uncharacterized protein</fullName>
    </submittedName>
</protein>
<evidence type="ECO:0000313" key="2">
    <source>
        <dbReference type="EMBL" id="GGN98925.1"/>
    </source>
</evidence>
<keyword evidence="3" id="KW-1185">Reference proteome</keyword>
<dbReference type="AlphaFoldDB" id="A0A830GPJ9"/>
<evidence type="ECO:0000313" key="3">
    <source>
        <dbReference type="Proteomes" id="UP000605784"/>
    </source>
</evidence>
<comment type="caution">
    <text evidence="2">The sequence shown here is derived from an EMBL/GenBank/DDBJ whole genome shotgun (WGS) entry which is preliminary data.</text>
</comment>
<evidence type="ECO:0000256" key="1">
    <source>
        <dbReference type="SAM" id="MobiDB-lite"/>
    </source>
</evidence>
<feature type="region of interest" description="Disordered" evidence="1">
    <location>
        <begin position="1"/>
        <end position="41"/>
    </location>
</feature>
<gene>
    <name evidence="2" type="ORF">GCM10009030_29890</name>
</gene>
<dbReference type="EMBL" id="BMOU01000005">
    <property type="protein sequence ID" value="GGN98925.1"/>
    <property type="molecule type" value="Genomic_DNA"/>
</dbReference>
<dbReference type="RefSeq" id="WP_220639411.1">
    <property type="nucleotide sequence ID" value="NZ_BMOU01000005.1"/>
</dbReference>
<proteinExistence type="predicted"/>
<reference evidence="2" key="2">
    <citation type="submission" date="2020-09" db="EMBL/GenBank/DDBJ databases">
        <authorList>
            <person name="Sun Q."/>
            <person name="Ohkuma M."/>
        </authorList>
    </citation>
    <scope>NUCLEOTIDE SEQUENCE</scope>
    <source>
        <strain evidence="2">JCM 17820</strain>
    </source>
</reference>
<dbReference type="Proteomes" id="UP000605784">
    <property type="component" value="Unassembled WGS sequence"/>
</dbReference>
<accession>A0A830GPJ9</accession>
<feature type="compositionally biased region" description="Polar residues" evidence="1">
    <location>
        <begin position="1"/>
        <end position="24"/>
    </location>
</feature>
<organism evidence="2 3">
    <name type="scientific">Haloarcula pellucida</name>
    <dbReference type="NCBI Taxonomy" id="1427151"/>
    <lineage>
        <taxon>Archaea</taxon>
        <taxon>Methanobacteriati</taxon>
        <taxon>Methanobacteriota</taxon>
        <taxon>Stenosarchaea group</taxon>
        <taxon>Halobacteria</taxon>
        <taxon>Halobacteriales</taxon>
        <taxon>Haloarculaceae</taxon>
        <taxon>Haloarcula</taxon>
    </lineage>
</organism>